<evidence type="ECO:0000256" key="1">
    <source>
        <dbReference type="SAM" id="Phobius"/>
    </source>
</evidence>
<keyword evidence="1" id="KW-0472">Membrane</keyword>
<proteinExistence type="predicted"/>
<dbReference type="RefSeq" id="WP_048695309.1">
    <property type="nucleotide sequence ID" value="NZ_HG764815.1"/>
</dbReference>
<accession>W6K4J3</accession>
<protein>
    <recommendedName>
        <fullName evidence="4">GerMN domain-containing protein</fullName>
    </recommendedName>
</protein>
<evidence type="ECO:0000313" key="3">
    <source>
        <dbReference type="Proteomes" id="UP000035763"/>
    </source>
</evidence>
<keyword evidence="1" id="KW-0812">Transmembrane</keyword>
<name>W6K4J3_9MICO</name>
<keyword evidence="3" id="KW-1185">Reference proteome</keyword>
<reference evidence="2 3" key="1">
    <citation type="journal article" date="2013" name="ISME J.">
        <title>A metabolic model for members of the genus Tetrasphaera involved in enhanced biological phosphorus removal.</title>
        <authorList>
            <person name="Kristiansen R."/>
            <person name="Nguyen H.T.T."/>
            <person name="Saunders A.M."/>
            <person name="Nielsen J.L."/>
            <person name="Wimmer R."/>
            <person name="Le V.Q."/>
            <person name="McIlroy S.J."/>
            <person name="Petrovski S."/>
            <person name="Seviour R.J."/>
            <person name="Calteau A."/>
            <person name="Nielsen K.L."/>
            <person name="Nielsen P.H."/>
        </authorList>
    </citation>
    <scope>NUCLEOTIDE SEQUENCE [LARGE SCALE GENOMIC DNA]</scope>
    <source>
        <strain evidence="2 3">Ben110</strain>
    </source>
</reference>
<keyword evidence="1" id="KW-1133">Transmembrane helix</keyword>
<gene>
    <name evidence="2" type="ORF">BN11_510005</name>
</gene>
<dbReference type="EMBL" id="CAJA01000457">
    <property type="protein sequence ID" value="CCH75114.1"/>
    <property type="molecule type" value="Genomic_DNA"/>
</dbReference>
<dbReference type="STRING" id="1193182.BN11_510005"/>
<comment type="caution">
    <text evidence="2">The sequence shown here is derived from an EMBL/GenBank/DDBJ whole genome shotgun (WGS) entry which is preliminary data.</text>
</comment>
<sequence>MNAPTDDLRDLEDSLRAALRADADAITPGDRLGEVRAAAMRQPGQTRRARWLTVLAVAAAVVLVSTLAMASLRAGKPAVDPAASAVTLSSAPAGSKTSAGAATGASEATGAALPVYYLTKDPFRDLLRLDRTFVAPGDLEPPLAADASVTDRIAAALAWPEPGVHAGEGIPTPTADMTVTGVDVSSDLITIGLGGVSGNESGWDETTTSRALQQIVLTAQAVLGRGDIPVTFELADGATELWGRYAATERYHRPSTPLVEAMADPIWIDRPGYGQTVPAGSPLTVSGLTAETSGRLFWQVDDQPWQEVATGGPAPDGAFLPVAYSFAVPALPSGPHTLQVRTADERDVSSTRFVVE</sequence>
<evidence type="ECO:0008006" key="4">
    <source>
        <dbReference type="Google" id="ProtNLM"/>
    </source>
</evidence>
<feature type="transmembrane region" description="Helical" evidence="1">
    <location>
        <begin position="51"/>
        <end position="72"/>
    </location>
</feature>
<dbReference type="OrthoDB" id="4843507at2"/>
<dbReference type="AlphaFoldDB" id="W6K4J3"/>
<organism evidence="2 3">
    <name type="scientific">Nostocoides australiense Ben110</name>
    <dbReference type="NCBI Taxonomy" id="1193182"/>
    <lineage>
        <taxon>Bacteria</taxon>
        <taxon>Bacillati</taxon>
        <taxon>Actinomycetota</taxon>
        <taxon>Actinomycetes</taxon>
        <taxon>Micrococcales</taxon>
        <taxon>Intrasporangiaceae</taxon>
        <taxon>Nostocoides</taxon>
    </lineage>
</organism>
<dbReference type="Proteomes" id="UP000035763">
    <property type="component" value="Unassembled WGS sequence"/>
</dbReference>
<evidence type="ECO:0000313" key="2">
    <source>
        <dbReference type="EMBL" id="CCH75114.1"/>
    </source>
</evidence>